<comment type="caution">
    <text evidence="8">The sequence shown here is derived from an EMBL/GenBank/DDBJ whole genome shotgun (WGS) entry which is preliminary data.</text>
</comment>
<dbReference type="PANTHER" id="PTHR21314">
    <property type="entry name" value="QUEUOSINE 5'-PHOSPHATE N-GLYCOSYLASE_HYDROLASE-RELATED"/>
    <property type="match status" value="1"/>
</dbReference>
<gene>
    <name evidence="8" type="ORF">LTR97_004391</name>
</gene>
<evidence type="ECO:0000313" key="9">
    <source>
        <dbReference type="Proteomes" id="UP001310594"/>
    </source>
</evidence>
<evidence type="ECO:0000256" key="7">
    <source>
        <dbReference type="SAM" id="MobiDB-lite"/>
    </source>
</evidence>
<dbReference type="AlphaFoldDB" id="A0AAN7ZNZ0"/>
<protein>
    <recommendedName>
        <fullName evidence="3 6">Queuosine 5'-phosphate N-glycosylase/hydrolase</fullName>
        <ecNumber evidence="6">3.2.2.-</ecNumber>
    </recommendedName>
    <alternativeName>
        <fullName evidence="4 6">Queuosine-nucleotide N-glycosylase/hydrolase</fullName>
    </alternativeName>
</protein>
<evidence type="ECO:0000256" key="1">
    <source>
        <dbReference type="ARBA" id="ARBA00022801"/>
    </source>
</evidence>
<dbReference type="Proteomes" id="UP001310594">
    <property type="component" value="Unassembled WGS sequence"/>
</dbReference>
<feature type="region of interest" description="Disordered" evidence="7">
    <location>
        <begin position="246"/>
        <end position="305"/>
    </location>
</feature>
<comment type="catalytic activity">
    <reaction evidence="5 6">
        <text>queuosine 5'-phosphate + H2O = queuine + D-ribose 5-phosphate</text>
        <dbReference type="Rhea" id="RHEA:75387"/>
        <dbReference type="ChEBI" id="CHEBI:15377"/>
        <dbReference type="ChEBI" id="CHEBI:17433"/>
        <dbReference type="ChEBI" id="CHEBI:78346"/>
        <dbReference type="ChEBI" id="CHEBI:194371"/>
    </reaction>
    <physiologicalReaction direction="left-to-right" evidence="5 6">
        <dbReference type="Rhea" id="RHEA:75388"/>
    </physiologicalReaction>
</comment>
<name>A0AAN7ZNZ0_9PEZI</name>
<organism evidence="8 9">
    <name type="scientific">Elasticomyces elasticus</name>
    <dbReference type="NCBI Taxonomy" id="574655"/>
    <lineage>
        <taxon>Eukaryota</taxon>
        <taxon>Fungi</taxon>
        <taxon>Dikarya</taxon>
        <taxon>Ascomycota</taxon>
        <taxon>Pezizomycotina</taxon>
        <taxon>Dothideomycetes</taxon>
        <taxon>Dothideomycetidae</taxon>
        <taxon>Mycosphaerellales</taxon>
        <taxon>Teratosphaeriaceae</taxon>
        <taxon>Elasticomyces</taxon>
    </lineage>
</organism>
<evidence type="ECO:0000256" key="6">
    <source>
        <dbReference type="RuleBase" id="RU365002"/>
    </source>
</evidence>
<sequence length="503" mass="56893">MSDDEADPELLELLRQSLFTASVPQNGVSSNTGVLKDAEYIYNNSIDVALQMHGTKAAAASIYNAMQERSYSTQAWSEHELHPKLSDDFSEVDMVNFIFTMDLLNFSFWSALDETERFQVEYQGRRWTGYNSLVACLRRGLDEGIPITTPRYWRSPECTDEALHKVFRSTTEESMPMLQERLAVLREAAAILHESFADDDDLEGEITTKELPIRTKAPEALDPITDTTIEHDKTHAVAMDEFTVPESSGAATFPNKSADADTFAPVDTVDESPIDTTTTKAQNPDRANEADQHQSPPAPDLSITISEDNGEISTQHEAFTSSPPRPDMSVVRLIEEANRSAGKLVNLLAKHFPCFRDETRFDGRKVRLLKRAQIFVADLWAAFNGTGHGEFNDIDNLTMFADYRLPQMLHSLGVLSYSPTLLYRLRDRKEFPSGHSWEVQLRGCSIWAVELIRRDIVREHPEAEGKVNAVLIDFFLYDLAKEREKGMGGELEIPHHRTRSIWY</sequence>
<evidence type="ECO:0000256" key="5">
    <source>
        <dbReference type="ARBA" id="ARBA00048204"/>
    </source>
</evidence>
<evidence type="ECO:0000256" key="3">
    <source>
        <dbReference type="ARBA" id="ARBA00035306"/>
    </source>
</evidence>
<dbReference type="PANTHER" id="PTHR21314:SF0">
    <property type="entry name" value="QUEUOSINE 5'-PHOSPHATE N-GLYCOSYLASE_HYDROLASE"/>
    <property type="match status" value="1"/>
</dbReference>
<dbReference type="Pfam" id="PF10343">
    <property type="entry name" value="Q_salvage"/>
    <property type="match status" value="2"/>
</dbReference>
<keyword evidence="1 6" id="KW-0378">Hydrolase</keyword>
<dbReference type="GO" id="GO:0006400">
    <property type="term" value="P:tRNA modification"/>
    <property type="evidence" value="ECO:0007669"/>
    <property type="project" value="TreeGrafter"/>
</dbReference>
<accession>A0AAN7ZNZ0</accession>
<evidence type="ECO:0000256" key="2">
    <source>
        <dbReference type="ARBA" id="ARBA00035119"/>
    </source>
</evidence>
<dbReference type="EC" id="3.2.2.-" evidence="6"/>
<evidence type="ECO:0000313" key="8">
    <source>
        <dbReference type="EMBL" id="KAK5701576.1"/>
    </source>
</evidence>
<proteinExistence type="inferred from homology"/>
<comment type="similarity">
    <text evidence="2 6">Belongs to the QNG1 protein family.</text>
</comment>
<reference evidence="8" key="1">
    <citation type="submission" date="2023-08" db="EMBL/GenBank/DDBJ databases">
        <title>Black Yeasts Isolated from many extreme environments.</title>
        <authorList>
            <person name="Coleine C."/>
            <person name="Stajich J.E."/>
            <person name="Selbmann L."/>
        </authorList>
    </citation>
    <scope>NUCLEOTIDE SEQUENCE</scope>
    <source>
        <strain evidence="8">CCFEE 5810</strain>
    </source>
</reference>
<dbReference type="InterPro" id="IPR019438">
    <property type="entry name" value="Q_salvage"/>
</dbReference>
<comment type="function">
    <text evidence="6">Catalyzes the hydrolysis of queuosine 5'-phosphate, releasing the nucleobase queuine (q). Is required for salvage of queuine from exogenous queuosine (Q) that is imported and then converted to queuosine 5'-phosphate intracellularly.</text>
</comment>
<evidence type="ECO:0000256" key="4">
    <source>
        <dbReference type="ARBA" id="ARBA00035393"/>
    </source>
</evidence>
<dbReference type="GO" id="GO:0016787">
    <property type="term" value="F:hydrolase activity"/>
    <property type="evidence" value="ECO:0007669"/>
    <property type="project" value="UniProtKB-KW"/>
</dbReference>
<dbReference type="EMBL" id="JAVRQU010000006">
    <property type="protein sequence ID" value="KAK5701576.1"/>
    <property type="molecule type" value="Genomic_DNA"/>
</dbReference>